<evidence type="ECO:0000259" key="7">
    <source>
        <dbReference type="Pfam" id="PF04116"/>
    </source>
</evidence>
<dbReference type="InterPro" id="IPR051689">
    <property type="entry name" value="Sterol_desaturase/TMEM195"/>
</dbReference>
<keyword evidence="3 6" id="KW-1133">Transmembrane helix</keyword>
<organism evidence="8 9">
    <name type="scientific">Catenovulum agarivorans DS-2</name>
    <dbReference type="NCBI Taxonomy" id="1328313"/>
    <lineage>
        <taxon>Bacteria</taxon>
        <taxon>Pseudomonadati</taxon>
        <taxon>Pseudomonadota</taxon>
        <taxon>Gammaproteobacteria</taxon>
        <taxon>Alteromonadales</taxon>
        <taxon>Alteromonadaceae</taxon>
        <taxon>Catenovulum</taxon>
    </lineage>
</organism>
<evidence type="ECO:0000256" key="5">
    <source>
        <dbReference type="ARBA" id="ARBA00023136"/>
    </source>
</evidence>
<evidence type="ECO:0000256" key="3">
    <source>
        <dbReference type="ARBA" id="ARBA00022989"/>
    </source>
</evidence>
<dbReference type="STRING" id="1328313.DS2_00320"/>
<feature type="transmembrane region" description="Helical" evidence="6">
    <location>
        <begin position="81"/>
        <end position="102"/>
    </location>
</feature>
<dbReference type="GO" id="GO:0005506">
    <property type="term" value="F:iron ion binding"/>
    <property type="evidence" value="ECO:0007669"/>
    <property type="project" value="InterPro"/>
</dbReference>
<proteinExistence type="predicted"/>
<dbReference type="AlphaFoldDB" id="W7QJR4"/>
<keyword evidence="9" id="KW-1185">Reference proteome</keyword>
<name>W7QJR4_9ALTE</name>
<protein>
    <submittedName>
        <fullName evidence="8">Fatty acid hydroxylase</fullName>
    </submittedName>
</protein>
<dbReference type="Proteomes" id="UP000019276">
    <property type="component" value="Unassembled WGS sequence"/>
</dbReference>
<feature type="domain" description="Fatty acid hydroxylase" evidence="7">
    <location>
        <begin position="125"/>
        <end position="271"/>
    </location>
</feature>
<sequence>MLDWLQTNLLELASNITDANKRVFVVYLASSCAIAICVYALNHNTRQKKGLYQYLFNKTIWLHPSALADYQLMFINKFIKVLLISPFLFAAAPLAIEIYLFINQTFALSSRPVVGSQSALWVFTLVLFLLDDFSRFLLHWLMHKIPLLWRFHQVHHSAEVLTPLTIYRSHPIENLLYAIRMTLTQALALGICMCLYGPFLTMLDILGANVFVFVFNIFGANLRHSHVWWSWGKLEHILISPAQHQLHHAKQKQYYDCNFGTALAIWDKLFASLIVTSKKRPFKLTFGIQSKQAKPHNLLNLYLAPFMFNLAKFTATLTNNKKSIHLENSKQNNT</sequence>
<evidence type="ECO:0000256" key="2">
    <source>
        <dbReference type="ARBA" id="ARBA00022692"/>
    </source>
</evidence>
<dbReference type="GO" id="GO:0016020">
    <property type="term" value="C:membrane"/>
    <property type="evidence" value="ECO:0007669"/>
    <property type="project" value="GOC"/>
</dbReference>
<feature type="transmembrane region" description="Helical" evidence="6">
    <location>
        <begin position="24"/>
        <end position="41"/>
    </location>
</feature>
<dbReference type="Pfam" id="PF04116">
    <property type="entry name" value="FA_hydroxylase"/>
    <property type="match status" value="1"/>
</dbReference>
<dbReference type="GO" id="GO:0008610">
    <property type="term" value="P:lipid biosynthetic process"/>
    <property type="evidence" value="ECO:0007669"/>
    <property type="project" value="InterPro"/>
</dbReference>
<dbReference type="PANTHER" id="PTHR21624">
    <property type="entry name" value="STEROL DESATURASE-RELATED PROTEIN"/>
    <property type="match status" value="1"/>
</dbReference>
<dbReference type="GO" id="GO:0012505">
    <property type="term" value="C:endomembrane system"/>
    <property type="evidence" value="ECO:0007669"/>
    <property type="project" value="UniProtKB-SubCell"/>
</dbReference>
<evidence type="ECO:0000256" key="6">
    <source>
        <dbReference type="SAM" id="Phobius"/>
    </source>
</evidence>
<dbReference type="GO" id="GO:0006643">
    <property type="term" value="P:membrane lipid metabolic process"/>
    <property type="evidence" value="ECO:0007669"/>
    <property type="project" value="TreeGrafter"/>
</dbReference>
<accession>W7QJR4</accession>
<evidence type="ECO:0000313" key="8">
    <source>
        <dbReference type="EMBL" id="EWH12121.1"/>
    </source>
</evidence>
<evidence type="ECO:0000256" key="4">
    <source>
        <dbReference type="ARBA" id="ARBA00023002"/>
    </source>
</evidence>
<dbReference type="InterPro" id="IPR006694">
    <property type="entry name" value="Fatty_acid_hydroxylase"/>
</dbReference>
<keyword evidence="4" id="KW-0560">Oxidoreductase</keyword>
<dbReference type="GO" id="GO:0050479">
    <property type="term" value="F:glyceryl-ether monooxygenase activity"/>
    <property type="evidence" value="ECO:0007669"/>
    <property type="project" value="TreeGrafter"/>
</dbReference>
<dbReference type="PANTHER" id="PTHR21624:SF3">
    <property type="entry name" value="FATTY ACID HYDROXYLASE DOMAIN-CONTAINING PROTEIN"/>
    <property type="match status" value="1"/>
</dbReference>
<dbReference type="EMBL" id="ARZY01000001">
    <property type="protein sequence ID" value="EWH12121.1"/>
    <property type="molecule type" value="Genomic_DNA"/>
</dbReference>
<comment type="subcellular location">
    <subcellularLocation>
        <location evidence="1">Endomembrane system</location>
        <topology evidence="1">Multi-pass membrane protein</topology>
    </subcellularLocation>
</comment>
<evidence type="ECO:0000313" key="9">
    <source>
        <dbReference type="Proteomes" id="UP000019276"/>
    </source>
</evidence>
<dbReference type="eggNOG" id="COG3000">
    <property type="taxonomic scope" value="Bacteria"/>
</dbReference>
<dbReference type="RefSeq" id="WP_051479479.1">
    <property type="nucleotide sequence ID" value="NZ_ARZY01000001.1"/>
</dbReference>
<gene>
    <name evidence="8" type="ORF">DS2_00320</name>
</gene>
<keyword evidence="2 6" id="KW-0812">Transmembrane</keyword>
<keyword evidence="5 6" id="KW-0472">Membrane</keyword>
<feature type="transmembrane region" description="Helical" evidence="6">
    <location>
        <begin position="177"/>
        <end position="199"/>
    </location>
</feature>
<dbReference type="OrthoDB" id="9770329at2"/>
<evidence type="ECO:0000256" key="1">
    <source>
        <dbReference type="ARBA" id="ARBA00004127"/>
    </source>
</evidence>
<dbReference type="PATRIC" id="fig|1328313.3.peg.67"/>
<comment type="caution">
    <text evidence="8">The sequence shown here is derived from an EMBL/GenBank/DDBJ whole genome shotgun (WGS) entry which is preliminary data.</text>
</comment>
<reference evidence="8 9" key="1">
    <citation type="journal article" date="2014" name="Genome Announc.">
        <title>Draft Genome Sequence of the Agar-Degrading Bacterium Catenovulum sp. Strain DS-2, Isolated from Intestines of Haliotis diversicolor.</title>
        <authorList>
            <person name="Shan D."/>
            <person name="Li X."/>
            <person name="Gu Z."/>
            <person name="Wei G."/>
            <person name="Gao Z."/>
            <person name="Shao Z."/>
        </authorList>
    </citation>
    <scope>NUCLEOTIDE SEQUENCE [LARGE SCALE GENOMIC DNA]</scope>
    <source>
        <strain evidence="8 9">DS-2</strain>
    </source>
</reference>